<organism evidence="2 3">
    <name type="scientific">Vibrio tapetis subsp. tapetis</name>
    <dbReference type="NCBI Taxonomy" id="1671868"/>
    <lineage>
        <taxon>Bacteria</taxon>
        <taxon>Pseudomonadati</taxon>
        <taxon>Pseudomonadota</taxon>
        <taxon>Gammaproteobacteria</taxon>
        <taxon>Vibrionales</taxon>
        <taxon>Vibrionaceae</taxon>
        <taxon>Vibrio</taxon>
    </lineage>
</organism>
<dbReference type="EMBL" id="LT960611">
    <property type="protein sequence ID" value="SON51519.1"/>
    <property type="molecule type" value="Genomic_DNA"/>
</dbReference>
<dbReference type="AlphaFoldDB" id="A0A2N8ZI00"/>
<protein>
    <submittedName>
        <fullName evidence="2">Uncharacterized protein</fullName>
    </submittedName>
</protein>
<accession>A0A2N8ZI00</accession>
<evidence type="ECO:0000256" key="1">
    <source>
        <dbReference type="SAM" id="MobiDB-lite"/>
    </source>
</evidence>
<evidence type="ECO:0000313" key="2">
    <source>
        <dbReference type="EMBL" id="SON51519.1"/>
    </source>
</evidence>
<feature type="region of interest" description="Disordered" evidence="1">
    <location>
        <begin position="1"/>
        <end position="22"/>
    </location>
</feature>
<keyword evidence="3" id="KW-1185">Reference proteome</keyword>
<gene>
    <name evidence="2" type="ORF">VTAP4600_A3572</name>
</gene>
<proteinExistence type="predicted"/>
<evidence type="ECO:0000313" key="3">
    <source>
        <dbReference type="Proteomes" id="UP000235828"/>
    </source>
</evidence>
<reference evidence="2 3" key="1">
    <citation type="submission" date="2017-10" db="EMBL/GenBank/DDBJ databases">
        <authorList>
            <person name="Banno H."/>
            <person name="Chua N.-H."/>
        </authorList>
    </citation>
    <scope>NUCLEOTIDE SEQUENCE [LARGE SCALE GENOMIC DNA]</scope>
    <source>
        <strain evidence="2">Vibrio tapetis CECT4600</strain>
    </source>
</reference>
<dbReference type="KEGG" id="vta:A3572"/>
<name>A0A2N8ZI00_9VIBR</name>
<sequence length="70" mass="8111">MVNMTKKNGKRGRPKQDVTLDKKQEIRCTEDDKLLWKLAANDYDSVSEWAREILTRSAKRTVNKNGSTKD</sequence>
<dbReference type="Proteomes" id="UP000235828">
    <property type="component" value="Chromosome A"/>
</dbReference>